<feature type="compositionally biased region" description="Basic and acidic residues" evidence="1">
    <location>
        <begin position="7"/>
        <end position="31"/>
    </location>
</feature>
<name>A0A1H8YBE5_9PSEU</name>
<evidence type="ECO:0000313" key="3">
    <source>
        <dbReference type="Proteomes" id="UP000198582"/>
    </source>
</evidence>
<accession>A0A1H8YBE5</accession>
<sequence length="217" mass="24877">MAGGGHDPADDTTADHQPEDTHRDQLRRPVADEPAETTRLPGTHRLRRTPRHGSRLLTLRRHRTRNRLALRGNRTRSARTLRRHRTRNRLALRGHCTRNGLALRGHCTRNGLTLRRHRTRNGLRRHGANSSRTRRRYRTRDGLRRYHALLLILCRDLRLLTRTRDDARVLGGARRLPGPGLRREAGTGQFRGLGGTRRLDRVRGGRLVARGRSAVVG</sequence>
<evidence type="ECO:0000256" key="1">
    <source>
        <dbReference type="SAM" id="MobiDB-lite"/>
    </source>
</evidence>
<dbReference type="EMBL" id="FOEF01000013">
    <property type="protein sequence ID" value="SEP49584.1"/>
    <property type="molecule type" value="Genomic_DNA"/>
</dbReference>
<gene>
    <name evidence="2" type="ORF">SAMN04489732_113114</name>
</gene>
<feature type="compositionally biased region" description="Basic residues" evidence="1">
    <location>
        <begin position="42"/>
        <end position="55"/>
    </location>
</feature>
<keyword evidence="3" id="KW-1185">Reference proteome</keyword>
<organism evidence="2 3">
    <name type="scientific">Amycolatopsis saalfeldensis</name>
    <dbReference type="NCBI Taxonomy" id="394193"/>
    <lineage>
        <taxon>Bacteria</taxon>
        <taxon>Bacillati</taxon>
        <taxon>Actinomycetota</taxon>
        <taxon>Actinomycetes</taxon>
        <taxon>Pseudonocardiales</taxon>
        <taxon>Pseudonocardiaceae</taxon>
        <taxon>Amycolatopsis</taxon>
    </lineage>
</organism>
<feature type="region of interest" description="Disordered" evidence="1">
    <location>
        <begin position="1"/>
        <end position="55"/>
    </location>
</feature>
<protein>
    <submittedName>
        <fullName evidence="2">Uncharacterized protein</fullName>
    </submittedName>
</protein>
<reference evidence="2 3" key="1">
    <citation type="submission" date="2016-10" db="EMBL/GenBank/DDBJ databases">
        <authorList>
            <person name="de Groot N.N."/>
        </authorList>
    </citation>
    <scope>NUCLEOTIDE SEQUENCE [LARGE SCALE GENOMIC DNA]</scope>
    <source>
        <strain evidence="2 3">DSM 44993</strain>
    </source>
</reference>
<proteinExistence type="predicted"/>
<evidence type="ECO:0000313" key="2">
    <source>
        <dbReference type="EMBL" id="SEP49584.1"/>
    </source>
</evidence>
<dbReference type="Proteomes" id="UP000198582">
    <property type="component" value="Unassembled WGS sequence"/>
</dbReference>
<dbReference type="AlphaFoldDB" id="A0A1H8YBE5"/>